<feature type="transmembrane region" description="Helical" evidence="1">
    <location>
        <begin position="335"/>
        <end position="351"/>
    </location>
</feature>
<keyword evidence="1" id="KW-0812">Transmembrane</keyword>
<evidence type="ECO:0000313" key="3">
    <source>
        <dbReference type="Proteomes" id="UP000034448"/>
    </source>
</evidence>
<feature type="transmembrane region" description="Helical" evidence="1">
    <location>
        <begin position="104"/>
        <end position="122"/>
    </location>
</feature>
<feature type="transmembrane region" description="Helical" evidence="1">
    <location>
        <begin position="154"/>
        <end position="170"/>
    </location>
</feature>
<feature type="transmembrane region" description="Helical" evidence="1">
    <location>
        <begin position="313"/>
        <end position="329"/>
    </location>
</feature>
<feature type="transmembrane region" description="Helical" evidence="1">
    <location>
        <begin position="286"/>
        <end position="306"/>
    </location>
</feature>
<feature type="transmembrane region" description="Helical" evidence="1">
    <location>
        <begin position="232"/>
        <end position="251"/>
    </location>
</feature>
<keyword evidence="1" id="KW-0472">Membrane</keyword>
<name>A0A0G0FB43_9BACT</name>
<sequence>MAKTHKDLLIIFIATIFSTLLIWLPHLLSLSNFYGLNFKEGFNTIYRNYDGIEYIIIAKTLYIPHLFTSLPQELPATYFASHFPLYSLLILAVSLLLGFLKSMLLVSILFTIFSAFTFYFLVKDFKLTDHPLTLSLVFLILPARWLIVRSVGSSEPVFIFFALTAFYFFLRYEQKRNIWDIYLVGISGLLAQLTRPPGILIFIALSLYIIWRIFKDKHKNFLARLFDSIVHYHPLILIPAALIAIFYWYSITYTDFLAYFHSGDNIHLTFPPFQVFNKDQFWVGDIWLEDIVYIYLFGLLGGLLLIKQKLYPLAFFVLTYVVASLFVAHRDISRYILPTFPFILIAFEKILTTKEFKIVLGILLLGIYLYAQNYILANTAPYANLELFN</sequence>
<accession>A0A0G0FB43</accession>
<evidence type="ECO:0000313" key="2">
    <source>
        <dbReference type="EMBL" id="KKQ16443.1"/>
    </source>
</evidence>
<feature type="transmembrane region" description="Helical" evidence="1">
    <location>
        <begin position="128"/>
        <end position="147"/>
    </location>
</feature>
<proteinExistence type="predicted"/>
<dbReference type="Proteomes" id="UP000034448">
    <property type="component" value="Unassembled WGS sequence"/>
</dbReference>
<feature type="transmembrane region" description="Helical" evidence="1">
    <location>
        <begin position="182"/>
        <end position="211"/>
    </location>
</feature>
<gene>
    <name evidence="2" type="ORF">US28_C0001G0033</name>
</gene>
<reference evidence="2 3" key="1">
    <citation type="journal article" date="2015" name="Nature">
        <title>rRNA introns, odd ribosomes, and small enigmatic genomes across a large radiation of phyla.</title>
        <authorList>
            <person name="Brown C.T."/>
            <person name="Hug L.A."/>
            <person name="Thomas B.C."/>
            <person name="Sharon I."/>
            <person name="Castelle C.J."/>
            <person name="Singh A."/>
            <person name="Wilkins M.J."/>
            <person name="Williams K.H."/>
            <person name="Banfield J.F."/>
        </authorList>
    </citation>
    <scope>NUCLEOTIDE SEQUENCE [LARGE SCALE GENOMIC DNA]</scope>
</reference>
<feature type="transmembrane region" description="Helical" evidence="1">
    <location>
        <begin position="358"/>
        <end position="377"/>
    </location>
</feature>
<organism evidence="2 3">
    <name type="scientific">Candidatus Daviesbacteria bacterium GW2011_GWA1_36_8</name>
    <dbReference type="NCBI Taxonomy" id="1618417"/>
    <lineage>
        <taxon>Bacteria</taxon>
        <taxon>Candidatus Daviesiibacteriota</taxon>
    </lineage>
</organism>
<dbReference type="AlphaFoldDB" id="A0A0G0FB43"/>
<comment type="caution">
    <text evidence="2">The sequence shown here is derived from an EMBL/GenBank/DDBJ whole genome shotgun (WGS) entry which is preliminary data.</text>
</comment>
<feature type="transmembrane region" description="Helical" evidence="1">
    <location>
        <begin position="7"/>
        <end position="28"/>
    </location>
</feature>
<feature type="transmembrane region" description="Helical" evidence="1">
    <location>
        <begin position="76"/>
        <end position="97"/>
    </location>
</feature>
<keyword evidence="1" id="KW-1133">Transmembrane helix</keyword>
<dbReference type="EMBL" id="LBSJ01000001">
    <property type="protein sequence ID" value="KKQ16443.1"/>
    <property type="molecule type" value="Genomic_DNA"/>
</dbReference>
<protein>
    <submittedName>
        <fullName evidence="2">Uncharacterized protein</fullName>
    </submittedName>
</protein>
<evidence type="ECO:0000256" key="1">
    <source>
        <dbReference type="SAM" id="Phobius"/>
    </source>
</evidence>